<organism evidence="3 4">
    <name type="scientific">Streptomyces hundungensis</name>
    <dbReference type="NCBI Taxonomy" id="1077946"/>
    <lineage>
        <taxon>Bacteria</taxon>
        <taxon>Bacillati</taxon>
        <taxon>Actinomycetota</taxon>
        <taxon>Actinomycetes</taxon>
        <taxon>Kitasatosporales</taxon>
        <taxon>Streptomycetaceae</taxon>
        <taxon>Streptomyces</taxon>
    </lineage>
</organism>
<feature type="region of interest" description="Disordered" evidence="1">
    <location>
        <begin position="53"/>
        <end position="115"/>
    </location>
</feature>
<sequence length="115" mass="12306">MNNDYEPVFKRSKWGTNRYAYNPHNPVGLALIVISLALVVVMLVMMGNRVGPFAPPAHEPSSVPSTPDHHWSVPSTDTGPGAGTYPSINHNPVPSASGGRVSGPRAVEWPPTPSR</sequence>
<evidence type="ECO:0000256" key="1">
    <source>
        <dbReference type="SAM" id="MobiDB-lite"/>
    </source>
</evidence>
<keyword evidence="2" id="KW-0812">Transmembrane</keyword>
<feature type="transmembrane region" description="Helical" evidence="2">
    <location>
        <begin position="27"/>
        <end position="46"/>
    </location>
</feature>
<reference evidence="3 4" key="1">
    <citation type="submission" date="2018-10" db="EMBL/GenBank/DDBJ databases">
        <title>Relationship between Morphology and Antimicrobial Activity in Streptomyces.</title>
        <authorList>
            <person name="Kang H.J."/>
            <person name="Kim S.B."/>
        </authorList>
    </citation>
    <scope>NUCLEOTIDE SEQUENCE [LARGE SCALE GENOMIC DNA]</scope>
    <source>
        <strain evidence="3 4">BH38</strain>
    </source>
</reference>
<dbReference type="Proteomes" id="UP000271554">
    <property type="component" value="Chromosome"/>
</dbReference>
<protein>
    <submittedName>
        <fullName evidence="3">Uncharacterized protein</fullName>
    </submittedName>
</protein>
<evidence type="ECO:0000313" key="3">
    <source>
        <dbReference type="EMBL" id="AYG85012.1"/>
    </source>
</evidence>
<evidence type="ECO:0000256" key="2">
    <source>
        <dbReference type="SAM" id="Phobius"/>
    </source>
</evidence>
<gene>
    <name evidence="3" type="ORF">DWB77_07228</name>
</gene>
<keyword evidence="2" id="KW-0472">Membrane</keyword>
<dbReference type="AlphaFoldDB" id="A0A387HSF2"/>
<dbReference type="KEGG" id="shun:DWB77_07228"/>
<proteinExistence type="predicted"/>
<dbReference type="EMBL" id="CP032698">
    <property type="protein sequence ID" value="AYG85012.1"/>
    <property type="molecule type" value="Genomic_DNA"/>
</dbReference>
<keyword evidence="2" id="KW-1133">Transmembrane helix</keyword>
<accession>A0A387HSF2</accession>
<keyword evidence="4" id="KW-1185">Reference proteome</keyword>
<evidence type="ECO:0000313" key="4">
    <source>
        <dbReference type="Proteomes" id="UP000271554"/>
    </source>
</evidence>
<dbReference type="OrthoDB" id="4334501at2"/>
<name>A0A387HSF2_9ACTN</name>